<evidence type="ECO:0000256" key="6">
    <source>
        <dbReference type="SAM" id="MobiDB-lite"/>
    </source>
</evidence>
<evidence type="ECO:0000256" key="5">
    <source>
        <dbReference type="PIRSR" id="PIRSR601019-2"/>
    </source>
</evidence>
<feature type="binding site" evidence="4">
    <location>
        <position position="444"/>
    </location>
    <ligand>
        <name>GTP</name>
        <dbReference type="ChEBI" id="CHEBI:37565"/>
    </ligand>
</feature>
<evidence type="ECO:0000256" key="1">
    <source>
        <dbReference type="ARBA" id="ARBA00022741"/>
    </source>
</evidence>
<evidence type="ECO:0000256" key="2">
    <source>
        <dbReference type="ARBA" id="ARBA00023134"/>
    </source>
</evidence>
<dbReference type="FunFam" id="3.40.50.300:FF:000720">
    <property type="entry name" value="Guanine nucleotide-binding protein G(k) subunit alpha"/>
    <property type="match status" value="1"/>
</dbReference>
<evidence type="ECO:0008006" key="8">
    <source>
        <dbReference type="Google" id="ProtNLM"/>
    </source>
</evidence>
<proteinExistence type="predicted"/>
<dbReference type="Gene3D" id="3.40.50.300">
    <property type="entry name" value="P-loop containing nucleotide triphosphate hydrolases"/>
    <property type="match status" value="2"/>
</dbReference>
<evidence type="ECO:0000313" key="7">
    <source>
        <dbReference type="EMBL" id="KAG5164684.1"/>
    </source>
</evidence>
<evidence type="ECO:0000256" key="3">
    <source>
        <dbReference type="ARBA" id="ARBA00023224"/>
    </source>
</evidence>
<protein>
    <recommendedName>
        <fullName evidence="8">G-alpha-domain-containing protein</fullName>
    </recommendedName>
</protein>
<dbReference type="SMART" id="SM00275">
    <property type="entry name" value="G_alpha"/>
    <property type="match status" value="1"/>
</dbReference>
<dbReference type="EMBL" id="JAFIQS010000011">
    <property type="protein sequence ID" value="KAG5164684.1"/>
    <property type="molecule type" value="Genomic_DNA"/>
</dbReference>
<dbReference type="GO" id="GO:0031683">
    <property type="term" value="F:G-protein beta/gamma-subunit complex binding"/>
    <property type="evidence" value="ECO:0007669"/>
    <property type="project" value="InterPro"/>
</dbReference>
<keyword evidence="2 4" id="KW-0342">GTP-binding</keyword>
<keyword evidence="3" id="KW-0807">Transducer</keyword>
<dbReference type="GO" id="GO:0005834">
    <property type="term" value="C:heterotrimeric G-protein complex"/>
    <property type="evidence" value="ECO:0007669"/>
    <property type="project" value="TreeGrafter"/>
</dbReference>
<dbReference type="PRINTS" id="PR00318">
    <property type="entry name" value="GPROTEINA"/>
</dbReference>
<dbReference type="PANTHER" id="PTHR10218">
    <property type="entry name" value="GTP-BINDING PROTEIN ALPHA SUBUNIT"/>
    <property type="match status" value="1"/>
</dbReference>
<feature type="binding site" evidence="4">
    <location>
        <begin position="284"/>
        <end position="290"/>
    </location>
    <ligand>
        <name>GTP</name>
        <dbReference type="ChEBI" id="CHEBI:37565"/>
    </ligand>
</feature>
<keyword evidence="5" id="KW-0479">Metal-binding</keyword>
<dbReference type="GO" id="GO:0007188">
    <property type="term" value="P:adenylate cyclase-modulating G protein-coupled receptor signaling pathway"/>
    <property type="evidence" value="ECO:0007669"/>
    <property type="project" value="TreeGrafter"/>
</dbReference>
<feature type="region of interest" description="Disordered" evidence="6">
    <location>
        <begin position="1"/>
        <end position="27"/>
    </location>
</feature>
<organism evidence="7">
    <name type="scientific">Psilocybe cubensis</name>
    <name type="common">Psychedelic mushroom</name>
    <name type="synonym">Stropharia cubensis</name>
    <dbReference type="NCBI Taxonomy" id="181762"/>
    <lineage>
        <taxon>Eukaryota</taxon>
        <taxon>Fungi</taxon>
        <taxon>Dikarya</taxon>
        <taxon>Basidiomycota</taxon>
        <taxon>Agaricomycotina</taxon>
        <taxon>Agaricomycetes</taxon>
        <taxon>Agaricomycetidae</taxon>
        <taxon>Agaricales</taxon>
        <taxon>Agaricineae</taxon>
        <taxon>Strophariaceae</taxon>
        <taxon>Psilocybe</taxon>
    </lineage>
</organism>
<dbReference type="InterPro" id="IPR011025">
    <property type="entry name" value="GproteinA_insert"/>
</dbReference>
<evidence type="ECO:0000256" key="4">
    <source>
        <dbReference type="PIRSR" id="PIRSR601019-1"/>
    </source>
</evidence>
<dbReference type="GO" id="GO:0001664">
    <property type="term" value="F:G protein-coupled receptor binding"/>
    <property type="evidence" value="ECO:0007669"/>
    <property type="project" value="TreeGrafter"/>
</dbReference>
<dbReference type="GO" id="GO:0046872">
    <property type="term" value="F:metal ion binding"/>
    <property type="evidence" value="ECO:0007669"/>
    <property type="project" value="UniProtKB-KW"/>
</dbReference>
<dbReference type="Pfam" id="PF00503">
    <property type="entry name" value="G-alpha"/>
    <property type="match status" value="1"/>
</dbReference>
<sequence length="472" mass="53570">MLVTKKKSLTALPWPATRGNETDEERKARKLRAAEAKRRNDAINRELEAERQRIHKQRAGKILLLGQAESGKSTVLKNFQLHLAPKAFELEAEIWRPVIHLNLVRSVNFIVNLAMSRGQLPRQENPKVPRGPRKLSTSMTPELRKLTVRLAPLRQVEEHLIQILSGQEATNDSGVALVQPYNPTKAPDITLSNGTQWRKAMTVHRKHSIDSMSSTASRESTEIIQCRRMLTALSSDIEALWANRSVQEMLKTADIALHEQPGFFLDQVKRVTGENFRPRPDDVLKARVNTLGPEEHTIVAESGSEKEKHYTIYDVGGSRSQRNAWAQFFDDVDIIIFLAPMSGFNQVLAEDTNVNRLTDSLRLWQSICSNRILAGVEFVLFLNKLDILESKLKSGIQFADFVTSYGNKPNETEPVSKYLLDVFIRIHKQYSPKRRKLHSYLTCAVDTKATSDIITKIQDVILMKILARVNLV</sequence>
<dbReference type="SUPFAM" id="SSF52540">
    <property type="entry name" value="P-loop containing nucleoside triphosphate hydrolases"/>
    <property type="match status" value="1"/>
</dbReference>
<feature type="binding site" evidence="5">
    <location>
        <position position="290"/>
    </location>
    <ligand>
        <name>Mg(2+)</name>
        <dbReference type="ChEBI" id="CHEBI:18420"/>
    </ligand>
</feature>
<dbReference type="GO" id="GO:0005525">
    <property type="term" value="F:GTP binding"/>
    <property type="evidence" value="ECO:0007669"/>
    <property type="project" value="UniProtKB-KW"/>
</dbReference>
<dbReference type="InterPro" id="IPR027417">
    <property type="entry name" value="P-loop_NTPase"/>
</dbReference>
<dbReference type="GO" id="GO:0003924">
    <property type="term" value="F:GTPase activity"/>
    <property type="evidence" value="ECO:0007669"/>
    <property type="project" value="InterPro"/>
</dbReference>
<accession>A0A8H7XSG5</accession>
<dbReference type="PROSITE" id="PS51882">
    <property type="entry name" value="G_ALPHA"/>
    <property type="match status" value="1"/>
</dbReference>
<name>A0A8H7XSG5_PSICU</name>
<dbReference type="SUPFAM" id="SSF47895">
    <property type="entry name" value="Transducin (alpha subunit), insertion domain"/>
    <property type="match status" value="1"/>
</dbReference>
<dbReference type="InterPro" id="IPR001019">
    <property type="entry name" value="Gprotein_alpha_su"/>
</dbReference>
<gene>
    <name evidence="7" type="ORF">JR316_010325</name>
</gene>
<dbReference type="GO" id="GO:0005737">
    <property type="term" value="C:cytoplasm"/>
    <property type="evidence" value="ECO:0007669"/>
    <property type="project" value="TreeGrafter"/>
</dbReference>
<comment type="caution">
    <text evidence="7">The sequence shown here is derived from an EMBL/GenBank/DDBJ whole genome shotgun (WGS) entry which is preliminary data.</text>
</comment>
<feature type="binding site" evidence="4">
    <location>
        <begin position="383"/>
        <end position="386"/>
    </location>
    <ligand>
        <name>GTP</name>
        <dbReference type="ChEBI" id="CHEBI:37565"/>
    </ligand>
</feature>
<dbReference type="PANTHER" id="PTHR10218:SF360">
    <property type="entry name" value="GUANINE NUCLEOTIDE-BINDING PROTEIN SUBUNIT ALPHA HOMOLOG"/>
    <property type="match status" value="1"/>
</dbReference>
<keyword evidence="5" id="KW-0460">Magnesium</keyword>
<reference evidence="7" key="1">
    <citation type="submission" date="2021-02" db="EMBL/GenBank/DDBJ databases">
        <title>Psilocybe cubensis genome.</title>
        <authorList>
            <person name="Mckernan K.J."/>
            <person name="Crawford S."/>
            <person name="Trippe A."/>
            <person name="Kane L.T."/>
            <person name="Mclaughlin S."/>
        </authorList>
    </citation>
    <scope>NUCLEOTIDE SEQUENCE [LARGE SCALE GENOMIC DNA]</scope>
    <source>
        <strain evidence="7">MGC-MH-2018</strain>
    </source>
</reference>
<keyword evidence="1 4" id="KW-0547">Nucleotide-binding</keyword>
<dbReference type="AlphaFoldDB" id="A0A8H7XSG5"/>